<dbReference type="InterPro" id="IPR036390">
    <property type="entry name" value="WH_DNA-bd_sf"/>
</dbReference>
<keyword evidence="6" id="KW-1185">Reference proteome</keyword>
<feature type="domain" description="HTH arsR-type" evidence="4">
    <location>
        <begin position="9"/>
        <end position="108"/>
    </location>
</feature>
<evidence type="ECO:0000256" key="1">
    <source>
        <dbReference type="ARBA" id="ARBA00023015"/>
    </source>
</evidence>
<dbReference type="GO" id="GO:0003677">
    <property type="term" value="F:DNA binding"/>
    <property type="evidence" value="ECO:0007669"/>
    <property type="project" value="UniProtKB-KW"/>
</dbReference>
<dbReference type="STRING" id="44252.DJ90_159"/>
<accession>A0A090Z2T2</accession>
<dbReference type="EMBL" id="JMQA01000038">
    <property type="protein sequence ID" value="KFN05554.1"/>
    <property type="molecule type" value="Genomic_DNA"/>
</dbReference>
<dbReference type="GeneID" id="77009214"/>
<reference evidence="5 6" key="1">
    <citation type="submission" date="2014-04" db="EMBL/GenBank/DDBJ databases">
        <authorList>
            <person name="Bishop-Lilly K.A."/>
            <person name="Broomall S.M."/>
            <person name="Chain P.S."/>
            <person name="Chertkov O."/>
            <person name="Coyne S.R."/>
            <person name="Daligault H.E."/>
            <person name="Davenport K.W."/>
            <person name="Erkkila T."/>
            <person name="Frey K.G."/>
            <person name="Gibbons H.S."/>
            <person name="Gu W."/>
            <person name="Jaissle J."/>
            <person name="Johnson S.L."/>
            <person name="Koroleva G.I."/>
            <person name="Ladner J.T."/>
            <person name="Lo C.-C."/>
            <person name="Minogue T.D."/>
            <person name="Munk C."/>
            <person name="Palacios G.F."/>
            <person name="Redden C.L."/>
            <person name="Rosenzweig C.N."/>
            <person name="Scholz M.B."/>
            <person name="Teshima H."/>
            <person name="Xu Y."/>
        </authorList>
    </citation>
    <scope>NUCLEOTIDE SEQUENCE [LARGE SCALE GENOMIC DNA]</scope>
    <source>
        <strain evidence="5 6">8244</strain>
    </source>
</reference>
<dbReference type="OrthoDB" id="9781958at2"/>
<dbReference type="HOGENOM" id="CLU_902760_0_0_9"/>
<organism evidence="5 6">
    <name type="scientific">Paenibacillus macerans</name>
    <name type="common">Bacillus macerans</name>
    <dbReference type="NCBI Taxonomy" id="44252"/>
    <lineage>
        <taxon>Bacteria</taxon>
        <taxon>Bacillati</taxon>
        <taxon>Bacillota</taxon>
        <taxon>Bacilli</taxon>
        <taxon>Bacillales</taxon>
        <taxon>Paenibacillaceae</taxon>
        <taxon>Paenibacillus</taxon>
    </lineage>
</organism>
<evidence type="ECO:0000256" key="3">
    <source>
        <dbReference type="ARBA" id="ARBA00023163"/>
    </source>
</evidence>
<sequence>MSDPHRQETIHYPASRILDVAKALSGDVRLRILEALGKQPMSINQLAEALGVAQPTISINVQTLEQAGLIVSAQGANREKICSVTCRSILLELPTQPGEGLHHIEEIHMPIGMYSLSSVQPPCGMVGRDGSLIGSQDDPRVFYMPERTDAALLWFAESGYVEYYFANPLPPGVELEELSVRAEVCSEAPGFRDAWPSDISVSINGHPAGTWTSPADFGDRKGKLTPEKWKGGTEYGQLIEWRVTRSGSFVGSALASATTLGALDLAFNKPIRVRFEVREDAVNKRGLNLFGMGFGDYPQDIVLSFKRSSN</sequence>
<evidence type="ECO:0000313" key="6">
    <source>
        <dbReference type="Proteomes" id="UP000029278"/>
    </source>
</evidence>
<dbReference type="Pfam" id="PF12840">
    <property type="entry name" value="HTH_20"/>
    <property type="match status" value="1"/>
</dbReference>
<dbReference type="SMART" id="SM00418">
    <property type="entry name" value="HTH_ARSR"/>
    <property type="match status" value="1"/>
</dbReference>
<dbReference type="PROSITE" id="PS50987">
    <property type="entry name" value="HTH_ARSR_2"/>
    <property type="match status" value="1"/>
</dbReference>
<dbReference type="RefSeq" id="WP_036625601.1">
    <property type="nucleotide sequence ID" value="NZ_BGML01000002.1"/>
</dbReference>
<dbReference type="PANTHER" id="PTHR43132:SF2">
    <property type="entry name" value="ARSENICAL RESISTANCE OPERON REPRESSOR ARSR-RELATED"/>
    <property type="match status" value="1"/>
</dbReference>
<comment type="caution">
    <text evidence="5">The sequence shown here is derived from an EMBL/GenBank/DDBJ whole genome shotgun (WGS) entry which is preliminary data.</text>
</comment>
<dbReference type="GO" id="GO:0003700">
    <property type="term" value="F:DNA-binding transcription factor activity"/>
    <property type="evidence" value="ECO:0007669"/>
    <property type="project" value="InterPro"/>
</dbReference>
<evidence type="ECO:0000259" key="4">
    <source>
        <dbReference type="PROSITE" id="PS50987"/>
    </source>
</evidence>
<dbReference type="InterPro" id="IPR036388">
    <property type="entry name" value="WH-like_DNA-bd_sf"/>
</dbReference>
<dbReference type="InterPro" id="IPR051011">
    <property type="entry name" value="Metal_resp_trans_reg"/>
</dbReference>
<proteinExistence type="predicted"/>
<dbReference type="InterPro" id="IPR011991">
    <property type="entry name" value="ArsR-like_HTH"/>
</dbReference>
<dbReference type="CDD" id="cd00090">
    <property type="entry name" value="HTH_ARSR"/>
    <property type="match status" value="1"/>
</dbReference>
<keyword evidence="3" id="KW-0804">Transcription</keyword>
<dbReference type="InterPro" id="IPR001845">
    <property type="entry name" value="HTH_ArsR_DNA-bd_dom"/>
</dbReference>
<dbReference type="PATRIC" id="fig|44252.3.peg.4422"/>
<protein>
    <submittedName>
        <fullName evidence="5">Bacterial regulatory, arsR family protein</fullName>
    </submittedName>
</protein>
<keyword evidence="2" id="KW-0238">DNA-binding</keyword>
<dbReference type="Gene3D" id="1.10.10.10">
    <property type="entry name" value="Winged helix-like DNA-binding domain superfamily/Winged helix DNA-binding domain"/>
    <property type="match status" value="1"/>
</dbReference>
<dbReference type="Proteomes" id="UP000029278">
    <property type="component" value="Unassembled WGS sequence"/>
</dbReference>
<evidence type="ECO:0000313" key="5">
    <source>
        <dbReference type="EMBL" id="KFN05554.1"/>
    </source>
</evidence>
<keyword evidence="1" id="KW-0805">Transcription regulation</keyword>
<evidence type="ECO:0000256" key="2">
    <source>
        <dbReference type="ARBA" id="ARBA00023125"/>
    </source>
</evidence>
<dbReference type="AlphaFoldDB" id="A0A090Z2T2"/>
<dbReference type="SUPFAM" id="SSF46785">
    <property type="entry name" value="Winged helix' DNA-binding domain"/>
    <property type="match status" value="1"/>
</dbReference>
<dbReference type="PANTHER" id="PTHR43132">
    <property type="entry name" value="ARSENICAL RESISTANCE OPERON REPRESSOR ARSR-RELATED"/>
    <property type="match status" value="1"/>
</dbReference>
<name>A0A090Z2T2_PAEMA</name>
<gene>
    <name evidence="5" type="ORF">DJ90_159</name>
</gene>